<dbReference type="eggNOG" id="COG0826">
    <property type="taxonomic scope" value="Bacteria"/>
</dbReference>
<proteinExistence type="predicted"/>
<dbReference type="Pfam" id="PF12392">
    <property type="entry name" value="DUF3656"/>
    <property type="match status" value="1"/>
</dbReference>
<evidence type="ECO:0000313" key="3">
    <source>
        <dbReference type="EMBL" id="AFZ19843.1"/>
    </source>
</evidence>
<dbReference type="PATRIC" id="fig|1173027.3.peg.4573"/>
<keyword evidence="3" id="KW-0645">Protease</keyword>
<sequence>MNVDRTPLPQPTSPSFGRPELLAPAGHWDCAKAAIENGADAIYFGLDRFNARMRAQNITEAELPRLMEFLHRRGVKGYVTLNTLVFPQELAEAEQYLRTIIAAGVDAVIVQDVGICRLIRHLSPDFPIHASTQMTITSAVGVEFAQSLGCELVVLARECSLPEINKIKTQIAKKNISLPLEVFVHGALCVAYSGQCLTSESLGGRSANRGECAQACRMPYELISDGKEVDLGNCKYLLSPQDLAGLEVLPDLVKAGVSCLKIEGRLKTPEYVANVTRVYRQALDRVMTELVKDDTTTSLPPTPPSKRRKNLAPLNKEDWGERSNQHHVTDQERYNLEMAFSRGLYPGWFRGINNQELVHARFGKKRGVYLGEVTRIHKDQVTVQCRGMALPCPIKPGDGVVFDSGHPEAKEEGGRVYAVEQRGQDAVLAFGRRDLNLRRVKVGDKVWKTSDPELDRQLRQSFAGDNPQFQRPIQVEVQGEVGQPLIAIARDELGHVVQVESSVPLETAHTKPLTTERLQEQLGRLGNTPFCLGNLTNHLKCEAMLPVSELNRMRRDLVAQLEQLRVQPKRWQLNSSASLQDLLPKWAREDHPYAPNLIVLVRNLKQLQAALQAGIETLYCEFEDPRAYRKAVQLVRDGQTVPNQTIWVAPPRITKPGENYILQQVRSCEADGYLVRNYDHLQFFAADRCIGDFSLNVANPLTADYFKQQFGLERLTASYDLNINQLEDLLTLCLGHWFEVTIHQHMPMFHMEHCVFCAFLSTGTDYTNCGRPCEKHEVKLRDRVGTEHILQADAGCRNTVFNGTAQTGAEYVQHLIELGVRDFRIEFLNETPQQVTQTIQRYRQLLQGEITGSQLWRQLKLQNQLGVTRGPLRRSAPVNY</sequence>
<dbReference type="RefSeq" id="WP_015183979.1">
    <property type="nucleotide sequence ID" value="NC_019738.1"/>
</dbReference>
<feature type="compositionally biased region" description="Basic and acidic residues" evidence="1">
    <location>
        <begin position="315"/>
        <end position="326"/>
    </location>
</feature>
<accession>K9WI23</accession>
<dbReference type="GO" id="GO:0008233">
    <property type="term" value="F:peptidase activity"/>
    <property type="evidence" value="ECO:0007669"/>
    <property type="project" value="UniProtKB-KW"/>
</dbReference>
<dbReference type="OrthoDB" id="9807498at2"/>
<feature type="region of interest" description="Disordered" evidence="1">
    <location>
        <begin position="292"/>
        <end position="326"/>
    </location>
</feature>
<dbReference type="InterPro" id="IPR020988">
    <property type="entry name" value="Pept_U32_collagenase"/>
</dbReference>
<dbReference type="KEGG" id="mic:Mic7113_4141"/>
<name>K9WI23_9CYAN</name>
<protein>
    <submittedName>
        <fullName evidence="3">Collagenase-like protease</fullName>
    </submittedName>
</protein>
<keyword evidence="3" id="KW-0378">Hydrolase</keyword>
<evidence type="ECO:0000259" key="2">
    <source>
        <dbReference type="Pfam" id="PF12392"/>
    </source>
</evidence>
<evidence type="ECO:0000313" key="4">
    <source>
        <dbReference type="Proteomes" id="UP000010471"/>
    </source>
</evidence>
<dbReference type="InterPro" id="IPR051454">
    <property type="entry name" value="RNA/ubiquinone_mod_enzymes"/>
</dbReference>
<dbReference type="PANTHER" id="PTHR30217:SF10">
    <property type="entry name" value="23S RRNA 5-HYDROXYCYTIDINE C2501 SYNTHASE"/>
    <property type="match status" value="1"/>
</dbReference>
<dbReference type="EMBL" id="CP003630">
    <property type="protein sequence ID" value="AFZ19843.1"/>
    <property type="molecule type" value="Genomic_DNA"/>
</dbReference>
<dbReference type="Proteomes" id="UP000010471">
    <property type="component" value="Chromosome"/>
</dbReference>
<evidence type="ECO:0000256" key="1">
    <source>
        <dbReference type="SAM" id="MobiDB-lite"/>
    </source>
</evidence>
<dbReference type="STRING" id="1173027.Mic7113_4141"/>
<dbReference type="PANTHER" id="PTHR30217">
    <property type="entry name" value="PEPTIDASE U32 FAMILY"/>
    <property type="match status" value="1"/>
</dbReference>
<gene>
    <name evidence="3" type="ORF">Mic7113_4141</name>
</gene>
<dbReference type="InterPro" id="IPR001539">
    <property type="entry name" value="Peptidase_U32"/>
</dbReference>
<organism evidence="3 4">
    <name type="scientific">Allocoleopsis franciscana PCC 7113</name>
    <dbReference type="NCBI Taxonomy" id="1173027"/>
    <lineage>
        <taxon>Bacteria</taxon>
        <taxon>Bacillati</taxon>
        <taxon>Cyanobacteriota</taxon>
        <taxon>Cyanophyceae</taxon>
        <taxon>Coleofasciculales</taxon>
        <taxon>Coleofasciculaceae</taxon>
        <taxon>Allocoleopsis</taxon>
        <taxon>Allocoleopsis franciscana</taxon>
    </lineage>
</organism>
<dbReference type="Pfam" id="PF01136">
    <property type="entry name" value="Peptidase_U32"/>
    <property type="match status" value="2"/>
</dbReference>
<dbReference type="AlphaFoldDB" id="K9WI23"/>
<keyword evidence="4" id="KW-1185">Reference proteome</keyword>
<reference evidence="3 4" key="1">
    <citation type="submission" date="2012-06" db="EMBL/GenBank/DDBJ databases">
        <title>Finished chromosome of genome of Microcoleus sp. PCC 7113.</title>
        <authorList>
            <consortium name="US DOE Joint Genome Institute"/>
            <person name="Gugger M."/>
            <person name="Coursin T."/>
            <person name="Rippka R."/>
            <person name="Tandeau De Marsac N."/>
            <person name="Huntemann M."/>
            <person name="Wei C.-L."/>
            <person name="Han J."/>
            <person name="Detter J.C."/>
            <person name="Han C."/>
            <person name="Tapia R."/>
            <person name="Chen A."/>
            <person name="Kyrpides N."/>
            <person name="Mavromatis K."/>
            <person name="Markowitz V."/>
            <person name="Szeto E."/>
            <person name="Ivanova N."/>
            <person name="Pagani I."/>
            <person name="Pati A."/>
            <person name="Goodwin L."/>
            <person name="Nordberg H.P."/>
            <person name="Cantor M.N."/>
            <person name="Hua S.X."/>
            <person name="Woyke T."/>
            <person name="Kerfeld C.A."/>
        </authorList>
    </citation>
    <scope>NUCLEOTIDE SEQUENCE [LARGE SCALE GENOMIC DNA]</scope>
    <source>
        <strain evidence="3 4">PCC 7113</strain>
    </source>
</reference>
<dbReference type="HOGENOM" id="CLU_011540_4_0_3"/>
<feature type="domain" description="Peptidase U32 collagenase" evidence="2">
    <location>
        <begin position="446"/>
        <end position="565"/>
    </location>
</feature>
<dbReference type="GO" id="GO:0006508">
    <property type="term" value="P:proteolysis"/>
    <property type="evidence" value="ECO:0007669"/>
    <property type="project" value="UniProtKB-KW"/>
</dbReference>